<dbReference type="InterPro" id="IPR010131">
    <property type="entry name" value="MdtP/NodT-like"/>
</dbReference>
<dbReference type="PANTHER" id="PTHR30203:SF24">
    <property type="entry name" value="BLR4935 PROTEIN"/>
    <property type="match status" value="1"/>
</dbReference>
<protein>
    <submittedName>
        <fullName evidence="3">Outer membrane protein, heavy metal efflux system</fullName>
    </submittedName>
</protein>
<keyword evidence="2" id="KW-0732">Signal</keyword>
<dbReference type="InterPro" id="IPR003423">
    <property type="entry name" value="OMP_efflux"/>
</dbReference>
<dbReference type="GO" id="GO:0015562">
    <property type="term" value="F:efflux transmembrane transporter activity"/>
    <property type="evidence" value="ECO:0007669"/>
    <property type="project" value="InterPro"/>
</dbReference>
<gene>
    <name evidence="3" type="ORF">MCNOR_1949</name>
</gene>
<dbReference type="EMBL" id="OX458332">
    <property type="protein sequence ID" value="CAI8821189.1"/>
    <property type="molecule type" value="Genomic_DNA"/>
</dbReference>
<dbReference type="RefSeq" id="WP_282213196.1">
    <property type="nucleotide sequence ID" value="NZ_OX458332.1"/>
</dbReference>
<feature type="signal peptide" evidence="2">
    <location>
        <begin position="1"/>
        <end position="25"/>
    </location>
</feature>
<organism evidence="3 4">
    <name type="scientific">Methylococcus capsulatus</name>
    <dbReference type="NCBI Taxonomy" id="414"/>
    <lineage>
        <taxon>Bacteria</taxon>
        <taxon>Pseudomonadati</taxon>
        <taxon>Pseudomonadota</taxon>
        <taxon>Gammaproteobacteria</taxon>
        <taxon>Methylococcales</taxon>
        <taxon>Methylococcaceae</taxon>
        <taxon>Methylococcus</taxon>
    </lineage>
</organism>
<evidence type="ECO:0000313" key="4">
    <source>
        <dbReference type="Proteomes" id="UP001158598"/>
    </source>
</evidence>
<dbReference type="AlphaFoldDB" id="A0AA35UE12"/>
<dbReference type="PANTHER" id="PTHR30203">
    <property type="entry name" value="OUTER MEMBRANE CATION EFFLUX PROTEIN"/>
    <property type="match status" value="1"/>
</dbReference>
<dbReference type="SUPFAM" id="SSF56954">
    <property type="entry name" value="Outer membrane efflux proteins (OEP)"/>
    <property type="match status" value="1"/>
</dbReference>
<evidence type="ECO:0000256" key="1">
    <source>
        <dbReference type="ARBA" id="ARBA00007613"/>
    </source>
</evidence>
<accession>A0AA35UE12</accession>
<proteinExistence type="inferred from homology"/>
<dbReference type="Pfam" id="PF02321">
    <property type="entry name" value="OEP"/>
    <property type="match status" value="2"/>
</dbReference>
<dbReference type="Proteomes" id="UP001158598">
    <property type="component" value="Chromosome"/>
</dbReference>
<dbReference type="Gene3D" id="1.20.1600.10">
    <property type="entry name" value="Outer membrane efflux proteins (OEP)"/>
    <property type="match status" value="1"/>
</dbReference>
<feature type="chain" id="PRO_5041284252" evidence="2">
    <location>
        <begin position="26"/>
        <end position="457"/>
    </location>
</feature>
<name>A0AA35UE12_METCP</name>
<comment type="similarity">
    <text evidence="1">Belongs to the outer membrane factor (OMF) (TC 1.B.17) family.</text>
</comment>
<evidence type="ECO:0000256" key="2">
    <source>
        <dbReference type="SAM" id="SignalP"/>
    </source>
</evidence>
<sequence>MFTKFTVPAAVALTGLLLFDGTAQGTEMAVAKAPDKAIAALHAPKEPALASETVSVEEPAGDITLMRALAAALLQNPELAAFSQEIRAREAAVLQAGLLPNPRLGGSAQNFGNASNKGFDGDWMSLDLSQLIELGGKRAARIEAAERTRELAGWDYEVQRIVVLTLVSQTFTEVLGAQARLDLARQTAELAEQVATTVGNQVKAGEVSPVEETRAKVALATVRTDLTRAERELEAARRRLAALWGSVEPRFAKARGELESVLPIPTLEQLQKRIHQNPELARWSTELAQRQALVDLEKTKAIPDVTVSLGMSEYLLTHSYGLVAGVSLPLPVFDRNQGRILEAERRRTKAMEEQRTAEVRVATALNTAYQALAAAFAEAEAYKTSILPGAESAYEAVRKGYRLGQFTLLDVLDTQRTLFAARAQYLRALTAYHQAVAEVERLIGERLTFVQNSEVSK</sequence>
<evidence type="ECO:0000313" key="3">
    <source>
        <dbReference type="EMBL" id="CAI8821189.1"/>
    </source>
</evidence>
<reference evidence="3" key="1">
    <citation type="submission" date="2023-03" db="EMBL/GenBank/DDBJ databases">
        <authorList>
            <person name="Pearce D."/>
        </authorList>
    </citation>
    <scope>NUCLEOTIDE SEQUENCE</scope>
    <source>
        <strain evidence="3">Mc</strain>
    </source>
</reference>